<keyword evidence="5" id="KW-1185">Reference proteome</keyword>
<comment type="subcellular location">
    <subcellularLocation>
        <location evidence="1">Nucleus</location>
    </subcellularLocation>
</comment>
<feature type="DNA-binding region" description="Homeobox" evidence="1">
    <location>
        <begin position="42"/>
        <end position="101"/>
    </location>
</feature>
<dbReference type="Gene3D" id="1.10.10.60">
    <property type="entry name" value="Homeodomain-like"/>
    <property type="match status" value="1"/>
</dbReference>
<feature type="region of interest" description="Disordered" evidence="2">
    <location>
        <begin position="1"/>
        <end position="44"/>
    </location>
</feature>
<dbReference type="GO" id="GO:0005634">
    <property type="term" value="C:nucleus"/>
    <property type="evidence" value="ECO:0007669"/>
    <property type="project" value="UniProtKB-SubCell"/>
</dbReference>
<feature type="compositionally biased region" description="Basic and acidic residues" evidence="2">
    <location>
        <begin position="24"/>
        <end position="36"/>
    </location>
</feature>
<dbReference type="AlphaFoldDB" id="A0A4Y9ZAX2"/>
<reference evidence="4 5" key="1">
    <citation type="submission" date="2019-02" db="EMBL/GenBank/DDBJ databases">
        <title>Genome sequencing of the rare red list fungi Dentipellis fragilis.</title>
        <authorList>
            <person name="Buettner E."/>
            <person name="Kellner H."/>
        </authorList>
    </citation>
    <scope>NUCLEOTIDE SEQUENCE [LARGE SCALE GENOMIC DNA]</scope>
    <source>
        <strain evidence="4 5">DSM 105465</strain>
    </source>
</reference>
<evidence type="ECO:0000256" key="2">
    <source>
        <dbReference type="SAM" id="MobiDB-lite"/>
    </source>
</evidence>
<accession>A0A4Y9ZAX2</accession>
<dbReference type="InterPro" id="IPR009057">
    <property type="entry name" value="Homeodomain-like_sf"/>
</dbReference>
<feature type="region of interest" description="Disordered" evidence="2">
    <location>
        <begin position="263"/>
        <end position="289"/>
    </location>
</feature>
<evidence type="ECO:0000259" key="3">
    <source>
        <dbReference type="PROSITE" id="PS50071"/>
    </source>
</evidence>
<feature type="compositionally biased region" description="Polar residues" evidence="2">
    <location>
        <begin position="134"/>
        <end position="147"/>
    </location>
</feature>
<feature type="domain" description="Homeobox" evidence="3">
    <location>
        <begin position="40"/>
        <end position="100"/>
    </location>
</feature>
<dbReference type="Proteomes" id="UP000298327">
    <property type="component" value="Unassembled WGS sequence"/>
</dbReference>
<comment type="caution">
    <text evidence="4">The sequence shown here is derived from an EMBL/GenBank/DDBJ whole genome shotgun (WGS) entry which is preliminary data.</text>
</comment>
<protein>
    <recommendedName>
        <fullName evidence="3">Homeobox domain-containing protein</fullName>
    </recommendedName>
</protein>
<dbReference type="OrthoDB" id="10430320at2759"/>
<dbReference type="InterPro" id="IPR001356">
    <property type="entry name" value="HD"/>
</dbReference>
<keyword evidence="1" id="KW-0539">Nucleus</keyword>
<evidence type="ECO:0000313" key="4">
    <source>
        <dbReference type="EMBL" id="TFY70958.1"/>
    </source>
</evidence>
<evidence type="ECO:0000256" key="1">
    <source>
        <dbReference type="PROSITE-ProRule" id="PRU00108"/>
    </source>
</evidence>
<dbReference type="CDD" id="cd00086">
    <property type="entry name" value="homeodomain"/>
    <property type="match status" value="1"/>
</dbReference>
<dbReference type="SUPFAM" id="SSF46689">
    <property type="entry name" value="Homeodomain-like"/>
    <property type="match status" value="1"/>
</dbReference>
<dbReference type="EMBL" id="SEOQ01000073">
    <property type="protein sequence ID" value="TFY70958.1"/>
    <property type="molecule type" value="Genomic_DNA"/>
</dbReference>
<name>A0A4Y9ZAX2_9AGAM</name>
<organism evidence="4 5">
    <name type="scientific">Dentipellis fragilis</name>
    <dbReference type="NCBI Taxonomy" id="205917"/>
    <lineage>
        <taxon>Eukaryota</taxon>
        <taxon>Fungi</taxon>
        <taxon>Dikarya</taxon>
        <taxon>Basidiomycota</taxon>
        <taxon>Agaricomycotina</taxon>
        <taxon>Agaricomycetes</taxon>
        <taxon>Russulales</taxon>
        <taxon>Hericiaceae</taxon>
        <taxon>Dentipellis</taxon>
    </lineage>
</organism>
<dbReference type="PROSITE" id="PS50071">
    <property type="entry name" value="HOMEOBOX_2"/>
    <property type="match status" value="1"/>
</dbReference>
<keyword evidence="1" id="KW-0238">DNA-binding</keyword>
<keyword evidence="1" id="KW-0371">Homeobox</keyword>
<feature type="region of interest" description="Disordered" evidence="2">
    <location>
        <begin position="438"/>
        <end position="565"/>
    </location>
</feature>
<feature type="region of interest" description="Disordered" evidence="2">
    <location>
        <begin position="115"/>
        <end position="147"/>
    </location>
</feature>
<dbReference type="GO" id="GO:0003677">
    <property type="term" value="F:DNA binding"/>
    <property type="evidence" value="ECO:0007669"/>
    <property type="project" value="UniProtKB-UniRule"/>
</dbReference>
<proteinExistence type="predicted"/>
<evidence type="ECO:0000313" key="5">
    <source>
        <dbReference type="Proteomes" id="UP000298327"/>
    </source>
</evidence>
<sequence length="565" mass="61419">MDTQDGRQLRTRRRRERPCPLSTERSKNTDTKEHDSPPAGRQRAKAVYAAEWQLSVLKKLWEDASHPSAAQKQLASVETGLDVKWISAWFQRHNNPNRKGSYASLAALNPEGMKAVEPVSSREGSAPEHATPCLSESSQTSSALATSHYHQGDGHWLASGEPIDSHTVYPVSLRSPFGDHQVRQDIFLQHPSMLSGPGGHSSARHGPSVPYIFSSMQDSASLYTPTGSESSMLADATQPSCSTLVSRDSTRSPALPLLYKFSDGPTTRLMGPGRSATNSSESQSQSVAEIQDQRQFQQLPRISHILVNSDGFHSHRECSSSLLPPLALDQRQDNTSDLEPLATRAHNSHGTLGPSGYCFPEQASHTPYNDPPASLPGPEGHDSNLSALSQSMHLTSYDTSHDATRHPPPPISFVCRYKDMNDLVHRLRQTYQENILEAANRSRAPSDQSETSFKRSEVATVSFPTGEEDKENVPPHPHPVPAPHLRASSGPLLRHRSRTEIDPTDAGPRDPSGGTSSSWGDRARSQAPRPVGTSDSEHADTAGCLFPAAGAGVQRQLPGGSRTEV</sequence>
<feature type="region of interest" description="Disordered" evidence="2">
    <location>
        <begin position="344"/>
        <end position="385"/>
    </location>
</feature>
<gene>
    <name evidence="4" type="ORF">EVG20_g2041</name>
</gene>